<name>I4GAS0_MICAE</name>
<organism evidence="1 2">
    <name type="scientific">Microcystis aeruginosa PCC 9443</name>
    <dbReference type="NCBI Taxonomy" id="1160281"/>
    <lineage>
        <taxon>Bacteria</taxon>
        <taxon>Bacillati</taxon>
        <taxon>Cyanobacteriota</taxon>
        <taxon>Cyanophyceae</taxon>
        <taxon>Oscillatoriophycideae</taxon>
        <taxon>Chroococcales</taxon>
        <taxon>Microcystaceae</taxon>
        <taxon>Microcystis</taxon>
    </lineage>
</organism>
<dbReference type="Proteomes" id="UP000003480">
    <property type="component" value="Unassembled WGS sequence"/>
</dbReference>
<dbReference type="EMBL" id="CAIJ01000594">
    <property type="protein sequence ID" value="CCI05031.1"/>
    <property type="molecule type" value="Genomic_DNA"/>
</dbReference>
<protein>
    <submittedName>
        <fullName evidence="1">Uncharacterized protein</fullName>
    </submittedName>
</protein>
<dbReference type="AlphaFoldDB" id="I4GAS0"/>
<comment type="caution">
    <text evidence="1">The sequence shown here is derived from an EMBL/GenBank/DDBJ whole genome shotgun (WGS) entry which is preliminary data.</text>
</comment>
<evidence type="ECO:0000313" key="2">
    <source>
        <dbReference type="Proteomes" id="UP000003480"/>
    </source>
</evidence>
<sequence>MVTKLNHTILAYLLALQDLPNALNEAEQSSLKEIAKQLRTQPEAWDDYIEPSLVTIIQSNSLLNQSYQQYKTKLDDFGEIPPDLLPTAEEINQLVKDEATFAAKGFLDNLSASGYEEQLNNVVILVHQTQKPEEVVKQLGFLDKVKQLLN</sequence>
<dbReference type="RefSeq" id="WP_002772234.1">
    <property type="nucleotide sequence ID" value="NZ_HE973017.1"/>
</dbReference>
<accession>I4GAS0</accession>
<proteinExistence type="predicted"/>
<evidence type="ECO:0000313" key="1">
    <source>
        <dbReference type="EMBL" id="CCI05031.1"/>
    </source>
</evidence>
<gene>
    <name evidence="1" type="ORF">MICAC_6330003</name>
</gene>
<dbReference type="HOGENOM" id="CLU_139824_0_0_3"/>
<reference evidence="1 2" key="1">
    <citation type="submission" date="2012-04" db="EMBL/GenBank/DDBJ databases">
        <authorList>
            <person name="Genoscope - CEA"/>
        </authorList>
    </citation>
    <scope>NUCLEOTIDE SEQUENCE [LARGE SCALE GENOMIC DNA]</scope>
    <source>
        <strain evidence="1 2">9443</strain>
    </source>
</reference>